<dbReference type="InterPro" id="IPR029032">
    <property type="entry name" value="AhpD-like"/>
</dbReference>
<gene>
    <name evidence="2" type="ORF">AJ79_06787</name>
</gene>
<reference evidence="2 3" key="1">
    <citation type="submission" date="2017-10" db="EMBL/GenBank/DDBJ databases">
        <title>Comparative genomics in systemic dimorphic fungi from Ajellomycetaceae.</title>
        <authorList>
            <person name="Munoz J.F."/>
            <person name="Mcewen J.G."/>
            <person name="Clay O.K."/>
            <person name="Cuomo C.A."/>
        </authorList>
    </citation>
    <scope>NUCLEOTIDE SEQUENCE [LARGE SCALE GENOMIC DNA]</scope>
    <source>
        <strain evidence="2 3">UAMH5409</strain>
    </source>
</reference>
<name>A0A2B7X9C8_9EURO</name>
<dbReference type="OrthoDB" id="104509at2759"/>
<dbReference type="SUPFAM" id="SSF69118">
    <property type="entry name" value="AhpD-like"/>
    <property type="match status" value="1"/>
</dbReference>
<sequence length="119" mass="13036">MRRPVLGDAYVDRALAGGSDPFAKPGQEFITEVCWGGWTRPGLAPKQRSLMNIRILMALNRSNELAVHTRGATNNGVTEKELSEAIRHAMIYIGVPAGLEAYEVAGKVVREMKDNGEIK</sequence>
<dbReference type="AlphaFoldDB" id="A0A2B7X9C8"/>
<organism evidence="2 3">
    <name type="scientific">Helicocarpus griseus UAMH5409</name>
    <dbReference type="NCBI Taxonomy" id="1447875"/>
    <lineage>
        <taxon>Eukaryota</taxon>
        <taxon>Fungi</taxon>
        <taxon>Dikarya</taxon>
        <taxon>Ascomycota</taxon>
        <taxon>Pezizomycotina</taxon>
        <taxon>Eurotiomycetes</taxon>
        <taxon>Eurotiomycetidae</taxon>
        <taxon>Onygenales</taxon>
        <taxon>Ajellomycetaceae</taxon>
        <taxon>Helicocarpus</taxon>
    </lineage>
</organism>
<comment type="caution">
    <text evidence="2">The sequence shown here is derived from an EMBL/GenBank/DDBJ whole genome shotgun (WGS) entry which is preliminary data.</text>
</comment>
<dbReference type="Proteomes" id="UP000223968">
    <property type="component" value="Unassembled WGS sequence"/>
</dbReference>
<dbReference type="InterPro" id="IPR052512">
    <property type="entry name" value="4CMD/NDH-1_regulator"/>
</dbReference>
<dbReference type="PANTHER" id="PTHR33570">
    <property type="entry name" value="4-CARBOXYMUCONOLACTONE DECARBOXYLASE FAMILY PROTEIN"/>
    <property type="match status" value="1"/>
</dbReference>
<dbReference type="EMBL" id="PDNB01000125">
    <property type="protein sequence ID" value="PGH05480.1"/>
    <property type="molecule type" value="Genomic_DNA"/>
</dbReference>
<evidence type="ECO:0000313" key="2">
    <source>
        <dbReference type="EMBL" id="PGH05480.1"/>
    </source>
</evidence>
<accession>A0A2B7X9C8</accession>
<dbReference type="PANTHER" id="PTHR33570:SF2">
    <property type="entry name" value="CARBOXYMUCONOLACTONE DECARBOXYLASE-LIKE DOMAIN-CONTAINING PROTEIN"/>
    <property type="match status" value="1"/>
</dbReference>
<dbReference type="GO" id="GO:0051920">
    <property type="term" value="F:peroxiredoxin activity"/>
    <property type="evidence" value="ECO:0007669"/>
    <property type="project" value="InterPro"/>
</dbReference>
<keyword evidence="3" id="KW-1185">Reference proteome</keyword>
<dbReference type="Gene3D" id="1.20.1290.10">
    <property type="entry name" value="AhpD-like"/>
    <property type="match status" value="1"/>
</dbReference>
<feature type="domain" description="Carboxymuconolactone decarboxylase-like" evidence="1">
    <location>
        <begin position="27"/>
        <end position="105"/>
    </location>
</feature>
<dbReference type="Pfam" id="PF02627">
    <property type="entry name" value="CMD"/>
    <property type="match status" value="1"/>
</dbReference>
<evidence type="ECO:0000313" key="3">
    <source>
        <dbReference type="Proteomes" id="UP000223968"/>
    </source>
</evidence>
<proteinExistence type="predicted"/>
<dbReference type="InterPro" id="IPR003779">
    <property type="entry name" value="CMD-like"/>
</dbReference>
<protein>
    <recommendedName>
        <fullName evidence="1">Carboxymuconolactone decarboxylase-like domain-containing protein</fullName>
    </recommendedName>
</protein>
<evidence type="ECO:0000259" key="1">
    <source>
        <dbReference type="Pfam" id="PF02627"/>
    </source>
</evidence>